<sequence>MIKKIKISLLIAVFALLGLAGNVNAAALTWTADQTVDLSSPDVNLTIVSGSEATSLVVGTESIQVVLGDGDVFTTTVANRGFIVIGDTTSGVANTCDNDGTTGRAVITGGAAGETITLKPTAGLCEAGGGGGGGGGGSSKPKTTTPVVPVVTPPAIGAGQVCSYNLGLGTLKNGSRGEAVMELQRFLNATMNLGLVVDGALGPKTIAVMMQWQNTNGLASDGLIGPMTKAKINGIAAARCGATPATPAVPGVSPAIPATPVAYAFGTSLVKEGTKGEACKAWQMFLNDKANAGLMADGNCGPKTMLAAKAWQASVGLTADGVLGAMSRAKAETQ</sequence>
<accession>A0A1F6TLX4</accession>
<reference evidence="3 4" key="1">
    <citation type="journal article" date="2016" name="Nat. Commun.">
        <title>Thousands of microbial genomes shed light on interconnected biogeochemical processes in an aquifer system.</title>
        <authorList>
            <person name="Anantharaman K."/>
            <person name="Brown C.T."/>
            <person name="Hug L.A."/>
            <person name="Sharon I."/>
            <person name="Castelle C.J."/>
            <person name="Probst A.J."/>
            <person name="Thomas B.C."/>
            <person name="Singh A."/>
            <person name="Wilkins M.J."/>
            <person name="Karaoz U."/>
            <person name="Brodie E.L."/>
            <person name="Williams K.H."/>
            <person name="Hubbard S.S."/>
            <person name="Banfield J.F."/>
        </authorList>
    </citation>
    <scope>NUCLEOTIDE SEQUENCE [LARGE SCALE GENOMIC DNA]</scope>
</reference>
<comment type="caution">
    <text evidence="3">The sequence shown here is derived from an EMBL/GenBank/DDBJ whole genome shotgun (WGS) entry which is preliminary data.</text>
</comment>
<evidence type="ECO:0000313" key="4">
    <source>
        <dbReference type="Proteomes" id="UP000176484"/>
    </source>
</evidence>
<protein>
    <recommendedName>
        <fullName evidence="2">Peptidoglycan binding-like domain-containing protein</fullName>
    </recommendedName>
</protein>
<dbReference type="InterPro" id="IPR036365">
    <property type="entry name" value="PGBD-like_sf"/>
</dbReference>
<feature type="signal peptide" evidence="1">
    <location>
        <begin position="1"/>
        <end position="25"/>
    </location>
</feature>
<dbReference type="Proteomes" id="UP000176484">
    <property type="component" value="Unassembled WGS sequence"/>
</dbReference>
<dbReference type="AlphaFoldDB" id="A0A1F6TLX4"/>
<dbReference type="InterPro" id="IPR036366">
    <property type="entry name" value="PGBDSf"/>
</dbReference>
<dbReference type="Gene3D" id="1.10.101.10">
    <property type="entry name" value="PGBD-like superfamily/PGBD"/>
    <property type="match status" value="2"/>
</dbReference>
<dbReference type="SUPFAM" id="SSF47090">
    <property type="entry name" value="PGBD-like"/>
    <property type="match status" value="2"/>
</dbReference>
<evidence type="ECO:0000313" key="3">
    <source>
        <dbReference type="EMBL" id="OGI46137.1"/>
    </source>
</evidence>
<evidence type="ECO:0000259" key="2">
    <source>
        <dbReference type="Pfam" id="PF01471"/>
    </source>
</evidence>
<feature type="chain" id="PRO_5009526735" description="Peptidoglycan binding-like domain-containing protein" evidence="1">
    <location>
        <begin position="26"/>
        <end position="334"/>
    </location>
</feature>
<proteinExistence type="predicted"/>
<dbReference type="Pfam" id="PF01471">
    <property type="entry name" value="PG_binding_1"/>
    <property type="match status" value="1"/>
</dbReference>
<keyword evidence="1" id="KW-0732">Signal</keyword>
<evidence type="ECO:0000256" key="1">
    <source>
        <dbReference type="SAM" id="SignalP"/>
    </source>
</evidence>
<name>A0A1F6TLX4_9BACT</name>
<organism evidence="3 4">
    <name type="scientific">Candidatus Nomurabacteria bacterium GWB1_40_6</name>
    <dbReference type="NCBI Taxonomy" id="1801727"/>
    <lineage>
        <taxon>Bacteria</taxon>
        <taxon>Candidatus Nomuraibacteriota</taxon>
    </lineage>
</organism>
<feature type="domain" description="Peptidoglycan binding-like" evidence="2">
    <location>
        <begin position="176"/>
        <end position="231"/>
    </location>
</feature>
<gene>
    <name evidence="3" type="ORF">A2121_01360</name>
</gene>
<dbReference type="EMBL" id="MFTD01000029">
    <property type="protein sequence ID" value="OGI46137.1"/>
    <property type="molecule type" value="Genomic_DNA"/>
</dbReference>
<dbReference type="InterPro" id="IPR002477">
    <property type="entry name" value="Peptidoglycan-bd-like"/>
</dbReference>